<evidence type="ECO:0000256" key="1">
    <source>
        <dbReference type="ARBA" id="ARBA00022741"/>
    </source>
</evidence>
<protein>
    <submittedName>
        <fullName evidence="4">ABC transporter C member 13</fullName>
    </submittedName>
</protein>
<dbReference type="InterPro" id="IPR003439">
    <property type="entry name" value="ABC_transporter-like_ATP-bd"/>
</dbReference>
<name>A0A9W8IMB1_9FUNG</name>
<accession>A0A9W8IMB1</accession>
<sequence length="625" mass="70035">MNATLRANILFGREYDEDYYWKVLSACALTDDLEMWPKSDMTVIGENGMNISGGQRARLALARTVYSRADIYFLDDPLSAVDAIIKRHILDNIILSTGLLGDKLRFVTTNADNILPLCNQITTVDNGRVSVKVQTPQVHTAFEFKSQTMTNNEYVDNTSKELHAAPASDDKIKSNVSDLGTEENKYHDHSKSLVNNGAQMIRLFGVEPYFTNNYIQSAERTTLLAMVRSTYFNLYGLVFTATETALRSMLLYIYIAMSKIGLYTIRAGDVAEFHENCASMGRRIETISSLSTGTFKLLEKINEFRNLAERDAEAPYVIDSCRPSVQWPPNGKIEFRDFSMKYHADLGFALKNVNLTINPGEKIGIVGRTGAGKSSLAKVLFRLIHENTSGSILIDGQDISEFGVGDYRPLLGMIPQESTMLDGSIRRNLDPLNQFDVENMWASLIKCNMAKFVSPYRSSNANRNKELDDNSKEGRMKKQWQDAGWLKRILLFILKKVPKPVDTWQCSPPCGLNKSAGRSFGSASSGQQQLFGLCRVIMRKRKIIVLDEATANVDLETDKSVQELIRKEFSDCTVLTIAHRLETIMNSDRIIVMDKGTIAEIGTPQELLAKDGMFAQLVKTSDFGQ</sequence>
<dbReference type="InterPro" id="IPR027417">
    <property type="entry name" value="P-loop_NTPase"/>
</dbReference>
<dbReference type="SMART" id="SM00382">
    <property type="entry name" value="AAA"/>
    <property type="match status" value="1"/>
</dbReference>
<feature type="domain" description="ABC transporter" evidence="3">
    <location>
        <begin position="333"/>
        <end position="620"/>
    </location>
</feature>
<dbReference type="Gene3D" id="3.40.50.300">
    <property type="entry name" value="P-loop containing nucleotide triphosphate hydrolases"/>
    <property type="match status" value="2"/>
</dbReference>
<evidence type="ECO:0000256" key="2">
    <source>
        <dbReference type="ARBA" id="ARBA00022840"/>
    </source>
</evidence>
<dbReference type="PANTHER" id="PTHR24223">
    <property type="entry name" value="ATP-BINDING CASSETTE SUB-FAMILY C"/>
    <property type="match status" value="1"/>
</dbReference>
<dbReference type="GO" id="GO:0005524">
    <property type="term" value="F:ATP binding"/>
    <property type="evidence" value="ECO:0007669"/>
    <property type="project" value="UniProtKB-KW"/>
</dbReference>
<dbReference type="CDD" id="cd03244">
    <property type="entry name" value="ABCC_MRP_domain2"/>
    <property type="match status" value="1"/>
</dbReference>
<comment type="caution">
    <text evidence="4">The sequence shown here is derived from an EMBL/GenBank/DDBJ whole genome shotgun (WGS) entry which is preliminary data.</text>
</comment>
<keyword evidence="1" id="KW-0547">Nucleotide-binding</keyword>
<dbReference type="InterPro" id="IPR003593">
    <property type="entry name" value="AAA+_ATPase"/>
</dbReference>
<evidence type="ECO:0000313" key="5">
    <source>
        <dbReference type="Proteomes" id="UP001140074"/>
    </source>
</evidence>
<keyword evidence="5" id="KW-1185">Reference proteome</keyword>
<dbReference type="GO" id="GO:0016887">
    <property type="term" value="F:ATP hydrolysis activity"/>
    <property type="evidence" value="ECO:0007669"/>
    <property type="project" value="InterPro"/>
</dbReference>
<dbReference type="PROSITE" id="PS50893">
    <property type="entry name" value="ABC_TRANSPORTER_2"/>
    <property type="match status" value="1"/>
</dbReference>
<evidence type="ECO:0000259" key="3">
    <source>
        <dbReference type="PROSITE" id="PS50893"/>
    </source>
</evidence>
<dbReference type="Pfam" id="PF00005">
    <property type="entry name" value="ABC_tran"/>
    <property type="match status" value="2"/>
</dbReference>
<dbReference type="Proteomes" id="UP001140074">
    <property type="component" value="Unassembled WGS sequence"/>
</dbReference>
<dbReference type="SUPFAM" id="SSF52540">
    <property type="entry name" value="P-loop containing nucleoside triphosphate hydrolases"/>
    <property type="match status" value="2"/>
</dbReference>
<reference evidence="4" key="1">
    <citation type="submission" date="2022-07" db="EMBL/GenBank/DDBJ databases">
        <title>Phylogenomic reconstructions and comparative analyses of Kickxellomycotina fungi.</title>
        <authorList>
            <person name="Reynolds N.K."/>
            <person name="Stajich J.E."/>
            <person name="Barry K."/>
            <person name="Grigoriev I.V."/>
            <person name="Crous P."/>
            <person name="Smith M.E."/>
        </authorList>
    </citation>
    <scope>NUCLEOTIDE SEQUENCE</scope>
    <source>
        <strain evidence="4">RSA 476</strain>
    </source>
</reference>
<gene>
    <name evidence="4" type="primary">ABCC13_5</name>
    <name evidence="4" type="ORF">GGH94_004223</name>
</gene>
<dbReference type="EMBL" id="JANBUY010000164">
    <property type="protein sequence ID" value="KAJ2862519.1"/>
    <property type="molecule type" value="Genomic_DNA"/>
</dbReference>
<dbReference type="InterPro" id="IPR050173">
    <property type="entry name" value="ABC_transporter_C-like"/>
</dbReference>
<dbReference type="GO" id="GO:0016020">
    <property type="term" value="C:membrane"/>
    <property type="evidence" value="ECO:0007669"/>
    <property type="project" value="TreeGrafter"/>
</dbReference>
<organism evidence="4 5">
    <name type="scientific">Coemansia aciculifera</name>
    <dbReference type="NCBI Taxonomy" id="417176"/>
    <lineage>
        <taxon>Eukaryota</taxon>
        <taxon>Fungi</taxon>
        <taxon>Fungi incertae sedis</taxon>
        <taxon>Zoopagomycota</taxon>
        <taxon>Kickxellomycotina</taxon>
        <taxon>Kickxellomycetes</taxon>
        <taxon>Kickxellales</taxon>
        <taxon>Kickxellaceae</taxon>
        <taxon>Coemansia</taxon>
    </lineage>
</organism>
<proteinExistence type="predicted"/>
<dbReference type="AlphaFoldDB" id="A0A9W8IMB1"/>
<dbReference type="GO" id="GO:0042626">
    <property type="term" value="F:ATPase-coupled transmembrane transporter activity"/>
    <property type="evidence" value="ECO:0007669"/>
    <property type="project" value="TreeGrafter"/>
</dbReference>
<keyword evidence="2" id="KW-0067">ATP-binding</keyword>
<evidence type="ECO:0000313" key="4">
    <source>
        <dbReference type="EMBL" id="KAJ2862519.1"/>
    </source>
</evidence>